<sequence length="174" mass="20089">MSSAINPKPLQIRIAQASDQLPVQRMLELYQYDLSNIWDQDLNAQGEYGYALDRYWNHPECTAFVALVNGHYVGFALVDQQVKVGSHGYWMDQFFILKKYRRIGLGKSLAIQVFNTLKGRWEVGQMPDNHKAQLFWRRLIAEFATGFDEHTLTGGKWEGIVQCFNSDTVLTRAR</sequence>
<dbReference type="RefSeq" id="WP_380187448.1">
    <property type="nucleotide sequence ID" value="NZ_JBHTBQ010000012.1"/>
</dbReference>
<evidence type="ECO:0000313" key="2">
    <source>
        <dbReference type="EMBL" id="MFC7419793.1"/>
    </source>
</evidence>
<dbReference type="CDD" id="cd04301">
    <property type="entry name" value="NAT_SF"/>
    <property type="match status" value="1"/>
</dbReference>
<gene>
    <name evidence="2" type="ORF">ACFQNF_07845</name>
</gene>
<evidence type="ECO:0000259" key="1">
    <source>
        <dbReference type="PROSITE" id="PS51186"/>
    </source>
</evidence>
<dbReference type="InterPro" id="IPR000182">
    <property type="entry name" value="GNAT_dom"/>
</dbReference>
<keyword evidence="2" id="KW-0808">Transferase</keyword>
<comment type="caution">
    <text evidence="2">The sequence shown here is derived from an EMBL/GenBank/DDBJ whole genome shotgun (WGS) entry which is preliminary data.</text>
</comment>
<dbReference type="InterPro" id="IPR016181">
    <property type="entry name" value="Acyl_CoA_acyltransferase"/>
</dbReference>
<dbReference type="Pfam" id="PF00583">
    <property type="entry name" value="Acetyltransf_1"/>
    <property type="match status" value="1"/>
</dbReference>
<dbReference type="GO" id="GO:0016746">
    <property type="term" value="F:acyltransferase activity"/>
    <property type="evidence" value="ECO:0007669"/>
    <property type="project" value="UniProtKB-KW"/>
</dbReference>
<dbReference type="Gene3D" id="3.40.630.30">
    <property type="match status" value="1"/>
</dbReference>
<name>A0ABW2QVQ0_9NEIS</name>
<keyword evidence="2" id="KW-0012">Acyltransferase</keyword>
<feature type="domain" description="N-acetyltransferase" evidence="1">
    <location>
        <begin position="24"/>
        <end position="174"/>
    </location>
</feature>
<dbReference type="EMBL" id="JBHTBQ010000012">
    <property type="protein sequence ID" value="MFC7419793.1"/>
    <property type="molecule type" value="Genomic_DNA"/>
</dbReference>
<protein>
    <submittedName>
        <fullName evidence="2">GNAT family N-acetyltransferase</fullName>
        <ecNumber evidence="2">2.3.1.-</ecNumber>
    </submittedName>
</protein>
<dbReference type="PROSITE" id="PS51186">
    <property type="entry name" value="GNAT"/>
    <property type="match status" value="1"/>
</dbReference>
<accession>A0ABW2QVQ0</accession>
<dbReference type="SUPFAM" id="SSF55729">
    <property type="entry name" value="Acyl-CoA N-acyltransferases (Nat)"/>
    <property type="match status" value="1"/>
</dbReference>
<proteinExistence type="predicted"/>
<reference evidence="3" key="1">
    <citation type="journal article" date="2019" name="Int. J. Syst. Evol. Microbiol.">
        <title>The Global Catalogue of Microorganisms (GCM) 10K type strain sequencing project: providing services to taxonomists for standard genome sequencing and annotation.</title>
        <authorList>
            <consortium name="The Broad Institute Genomics Platform"/>
            <consortium name="The Broad Institute Genome Sequencing Center for Infectious Disease"/>
            <person name="Wu L."/>
            <person name="Ma J."/>
        </authorList>
    </citation>
    <scope>NUCLEOTIDE SEQUENCE [LARGE SCALE GENOMIC DNA]</scope>
    <source>
        <strain evidence="3">CCUG 62945</strain>
    </source>
</reference>
<organism evidence="2 3">
    <name type="scientific">Iodobacter arcticus</name>
    <dbReference type="NCBI Taxonomy" id="590593"/>
    <lineage>
        <taxon>Bacteria</taxon>
        <taxon>Pseudomonadati</taxon>
        <taxon>Pseudomonadota</taxon>
        <taxon>Betaproteobacteria</taxon>
        <taxon>Neisseriales</taxon>
        <taxon>Chitinibacteraceae</taxon>
        <taxon>Iodobacter</taxon>
    </lineage>
</organism>
<dbReference type="Proteomes" id="UP001596473">
    <property type="component" value="Unassembled WGS sequence"/>
</dbReference>
<dbReference type="EC" id="2.3.1.-" evidence="2"/>
<keyword evidence="3" id="KW-1185">Reference proteome</keyword>
<evidence type="ECO:0000313" key="3">
    <source>
        <dbReference type="Proteomes" id="UP001596473"/>
    </source>
</evidence>